<dbReference type="AlphaFoldDB" id="A0A6D2HXM0"/>
<dbReference type="PANTHER" id="PTHR31111:SF17">
    <property type="entry name" value="F-BOX DOMAIN-CONTAINING PROTEIN"/>
    <property type="match status" value="1"/>
</dbReference>
<dbReference type="SUPFAM" id="SSF81383">
    <property type="entry name" value="F-box domain"/>
    <property type="match status" value="1"/>
</dbReference>
<comment type="caution">
    <text evidence="2">The sequence shown here is derived from an EMBL/GenBank/DDBJ whole genome shotgun (WGS) entry which is preliminary data.</text>
</comment>
<dbReference type="InterPro" id="IPR001810">
    <property type="entry name" value="F-box_dom"/>
</dbReference>
<feature type="domain" description="F-box" evidence="1">
    <location>
        <begin position="12"/>
        <end position="52"/>
    </location>
</feature>
<sequence>MEMRQHEATREIPFDLVIEILWRLPAKSLMRFKSVSKHWLSLTISQYFTKRFPRVSPSAQRLYFKDKNVLLSTSALSDLDGTTMSSIVVDQEATIPAMEDYSVSHVFHGLMCF</sequence>
<proteinExistence type="predicted"/>
<evidence type="ECO:0000313" key="2">
    <source>
        <dbReference type="EMBL" id="CAA7020960.1"/>
    </source>
</evidence>
<keyword evidence="3" id="KW-1185">Reference proteome</keyword>
<evidence type="ECO:0000259" key="1">
    <source>
        <dbReference type="SMART" id="SM00256"/>
    </source>
</evidence>
<protein>
    <recommendedName>
        <fullName evidence="1">F-box domain-containing protein</fullName>
    </recommendedName>
</protein>
<dbReference type="Proteomes" id="UP000467841">
    <property type="component" value="Unassembled WGS sequence"/>
</dbReference>
<dbReference type="Gene3D" id="1.20.1280.50">
    <property type="match status" value="1"/>
</dbReference>
<reference evidence="2" key="1">
    <citation type="submission" date="2020-01" db="EMBL/GenBank/DDBJ databases">
        <authorList>
            <person name="Mishra B."/>
        </authorList>
    </citation>
    <scope>NUCLEOTIDE SEQUENCE [LARGE SCALE GENOMIC DNA]</scope>
</reference>
<organism evidence="2 3">
    <name type="scientific">Microthlaspi erraticum</name>
    <dbReference type="NCBI Taxonomy" id="1685480"/>
    <lineage>
        <taxon>Eukaryota</taxon>
        <taxon>Viridiplantae</taxon>
        <taxon>Streptophyta</taxon>
        <taxon>Embryophyta</taxon>
        <taxon>Tracheophyta</taxon>
        <taxon>Spermatophyta</taxon>
        <taxon>Magnoliopsida</taxon>
        <taxon>eudicotyledons</taxon>
        <taxon>Gunneridae</taxon>
        <taxon>Pentapetalae</taxon>
        <taxon>rosids</taxon>
        <taxon>malvids</taxon>
        <taxon>Brassicales</taxon>
        <taxon>Brassicaceae</taxon>
        <taxon>Coluteocarpeae</taxon>
        <taxon>Microthlaspi</taxon>
    </lineage>
</organism>
<name>A0A6D2HXM0_9BRAS</name>
<dbReference type="CDD" id="cd22157">
    <property type="entry name" value="F-box_AtFBW1-like"/>
    <property type="match status" value="1"/>
</dbReference>
<evidence type="ECO:0000313" key="3">
    <source>
        <dbReference type="Proteomes" id="UP000467841"/>
    </source>
</evidence>
<dbReference type="EMBL" id="CACVBM020000566">
    <property type="protein sequence ID" value="CAA7020960.1"/>
    <property type="molecule type" value="Genomic_DNA"/>
</dbReference>
<dbReference type="InterPro" id="IPR036047">
    <property type="entry name" value="F-box-like_dom_sf"/>
</dbReference>
<dbReference type="SMART" id="SM00256">
    <property type="entry name" value="FBOX"/>
    <property type="match status" value="1"/>
</dbReference>
<accession>A0A6D2HXM0</accession>
<gene>
    <name evidence="2" type="ORF">MERR_LOCUS8195</name>
</gene>
<dbReference type="PANTHER" id="PTHR31111">
    <property type="entry name" value="BNAA05G37150D PROTEIN-RELATED"/>
    <property type="match status" value="1"/>
</dbReference>
<dbReference type="Pfam" id="PF00646">
    <property type="entry name" value="F-box"/>
    <property type="match status" value="1"/>
</dbReference>
<dbReference type="OrthoDB" id="1751495at2759"/>